<protein>
    <recommendedName>
        <fullName evidence="1">Mutator-like transposase domain-containing protein</fullName>
    </recommendedName>
</protein>
<feature type="domain" description="Mutator-like transposase" evidence="1">
    <location>
        <begin position="81"/>
        <end position="148"/>
    </location>
</feature>
<gene>
    <name evidence="2" type="ORF">TDIB3V08_LOCUS12012</name>
</gene>
<name>A0A7R8VW36_TIMDO</name>
<evidence type="ECO:0000313" key="2">
    <source>
        <dbReference type="EMBL" id="CAD7205862.1"/>
    </source>
</evidence>
<sequence>MLKINTAKPGRTVENQTQVGVTACVLIDSGWAVGEICAREREDFTPTAGTSSSKDMQADTYIFDEDDELEDLLPNVEHPSLGFLIGAETKQLLFIGVKEKFCYTCVAAGKKKKDVTDHLCFFNYQGPSTGMEQDIILEGFCASIKQHG</sequence>
<dbReference type="AlphaFoldDB" id="A0A7R8VW36"/>
<dbReference type="EMBL" id="OA577255">
    <property type="protein sequence ID" value="CAD7205862.1"/>
    <property type="molecule type" value="Genomic_DNA"/>
</dbReference>
<evidence type="ECO:0000259" key="1">
    <source>
        <dbReference type="Pfam" id="PF20700"/>
    </source>
</evidence>
<accession>A0A7R8VW36</accession>
<dbReference type="InterPro" id="IPR049012">
    <property type="entry name" value="Mutator_transp_dom"/>
</dbReference>
<organism evidence="2">
    <name type="scientific">Timema douglasi</name>
    <name type="common">Walking stick</name>
    <dbReference type="NCBI Taxonomy" id="61478"/>
    <lineage>
        <taxon>Eukaryota</taxon>
        <taxon>Metazoa</taxon>
        <taxon>Ecdysozoa</taxon>
        <taxon>Arthropoda</taxon>
        <taxon>Hexapoda</taxon>
        <taxon>Insecta</taxon>
        <taxon>Pterygota</taxon>
        <taxon>Neoptera</taxon>
        <taxon>Polyneoptera</taxon>
        <taxon>Phasmatodea</taxon>
        <taxon>Timematodea</taxon>
        <taxon>Timematoidea</taxon>
        <taxon>Timematidae</taxon>
        <taxon>Timema</taxon>
    </lineage>
</organism>
<dbReference type="Pfam" id="PF20700">
    <property type="entry name" value="Mutator"/>
    <property type="match status" value="1"/>
</dbReference>
<proteinExistence type="predicted"/>
<reference evidence="2" key="1">
    <citation type="submission" date="2020-11" db="EMBL/GenBank/DDBJ databases">
        <authorList>
            <person name="Tran Van P."/>
        </authorList>
    </citation>
    <scope>NUCLEOTIDE SEQUENCE</scope>
</reference>